<dbReference type="AlphaFoldDB" id="A0A6G4X1Q2"/>
<evidence type="ECO:0000313" key="3">
    <source>
        <dbReference type="EMBL" id="NGO71183.1"/>
    </source>
</evidence>
<feature type="non-terminal residue" evidence="3">
    <location>
        <position position="114"/>
    </location>
</feature>
<evidence type="ECO:0000313" key="4">
    <source>
        <dbReference type="Proteomes" id="UP000477722"/>
    </source>
</evidence>
<dbReference type="InterPro" id="IPR018929">
    <property type="entry name" value="DUF2510"/>
</dbReference>
<proteinExistence type="predicted"/>
<comment type="caution">
    <text evidence="3">The sequence shown here is derived from an EMBL/GenBank/DDBJ whole genome shotgun (WGS) entry which is preliminary data.</text>
</comment>
<sequence length="114" mass="11353">MGPSGASGDVPRSGYYPDPSIPGYIRYWNGSAWVPGTSRPEPREGEPMPEPPAVASSASAAGPAHTPTAPSGAPSPRAEETGPVFFDEEDGGEGVVPGAGAEAGGPPDPRTPSA</sequence>
<dbReference type="Pfam" id="PF10708">
    <property type="entry name" value="DUF2510"/>
    <property type="match status" value="1"/>
</dbReference>
<dbReference type="RefSeq" id="WP_165300824.1">
    <property type="nucleotide sequence ID" value="NZ_JAAKZZ010000272.1"/>
</dbReference>
<dbReference type="Proteomes" id="UP000477722">
    <property type="component" value="Unassembled WGS sequence"/>
</dbReference>
<feature type="region of interest" description="Disordered" evidence="1">
    <location>
        <begin position="1"/>
        <end position="114"/>
    </location>
</feature>
<feature type="compositionally biased region" description="Low complexity" evidence="1">
    <location>
        <begin position="53"/>
        <end position="76"/>
    </location>
</feature>
<evidence type="ECO:0000256" key="1">
    <source>
        <dbReference type="SAM" id="MobiDB-lite"/>
    </source>
</evidence>
<name>A0A6G4X1Q2_9ACTN</name>
<gene>
    <name evidence="3" type="ORF">G5C65_23040</name>
</gene>
<protein>
    <submittedName>
        <fullName evidence="3">DUF2510 domain-containing protein</fullName>
    </submittedName>
</protein>
<organism evidence="3 4">
    <name type="scientific">Streptomyces boncukensis</name>
    <dbReference type="NCBI Taxonomy" id="2711219"/>
    <lineage>
        <taxon>Bacteria</taxon>
        <taxon>Bacillati</taxon>
        <taxon>Actinomycetota</taxon>
        <taxon>Actinomycetes</taxon>
        <taxon>Kitasatosporales</taxon>
        <taxon>Streptomycetaceae</taxon>
        <taxon>Streptomyces</taxon>
    </lineage>
</organism>
<feature type="compositionally biased region" description="Gly residues" evidence="1">
    <location>
        <begin position="93"/>
        <end position="103"/>
    </location>
</feature>
<evidence type="ECO:0000259" key="2">
    <source>
        <dbReference type="Pfam" id="PF10708"/>
    </source>
</evidence>
<accession>A0A6G4X1Q2</accession>
<dbReference type="EMBL" id="JAAKZZ010000272">
    <property type="protein sequence ID" value="NGO71183.1"/>
    <property type="molecule type" value="Genomic_DNA"/>
</dbReference>
<reference evidence="3 4" key="1">
    <citation type="submission" date="2020-02" db="EMBL/GenBank/DDBJ databases">
        <title>Whole-genome analyses of novel actinobacteria.</title>
        <authorList>
            <person name="Sahin N."/>
            <person name="Tatar D."/>
        </authorList>
    </citation>
    <scope>NUCLEOTIDE SEQUENCE [LARGE SCALE GENOMIC DNA]</scope>
    <source>
        <strain evidence="3 4">SB3404</strain>
    </source>
</reference>
<feature type="domain" description="DUF2510" evidence="2">
    <location>
        <begin position="14"/>
        <end position="43"/>
    </location>
</feature>
<keyword evidence="4" id="KW-1185">Reference proteome</keyword>